<dbReference type="RefSeq" id="WP_282761171.1">
    <property type="nucleotide sequence ID" value="NZ_JASCTH010000010.1"/>
</dbReference>
<dbReference type="EMBL" id="JASCTH010000010">
    <property type="protein sequence ID" value="MDI6100418.1"/>
    <property type="molecule type" value="Genomic_DNA"/>
</dbReference>
<dbReference type="Proteomes" id="UP001241758">
    <property type="component" value="Unassembled WGS sequence"/>
</dbReference>
<evidence type="ECO:0000313" key="3">
    <source>
        <dbReference type="EMBL" id="MDI6100418.1"/>
    </source>
</evidence>
<name>A0ABT6WL09_9ACTN</name>
<reference evidence="3 4" key="1">
    <citation type="submission" date="2023-05" db="EMBL/GenBank/DDBJ databases">
        <title>Actinoplanes sp. NEAU-A12 genome sequencing.</title>
        <authorList>
            <person name="Wang Z.-S."/>
        </authorList>
    </citation>
    <scope>NUCLEOTIDE SEQUENCE [LARGE SCALE GENOMIC DNA]</scope>
    <source>
        <strain evidence="3 4">NEAU-A12</strain>
    </source>
</reference>
<feature type="region of interest" description="Disordered" evidence="1">
    <location>
        <begin position="396"/>
        <end position="422"/>
    </location>
</feature>
<comment type="caution">
    <text evidence="3">The sequence shown here is derived from an EMBL/GenBank/DDBJ whole genome shotgun (WGS) entry which is preliminary data.</text>
</comment>
<evidence type="ECO:0000259" key="2">
    <source>
        <dbReference type="Pfam" id="PF22322"/>
    </source>
</evidence>
<gene>
    <name evidence="3" type="ORF">QLQ12_17560</name>
</gene>
<dbReference type="Pfam" id="PF22322">
    <property type="entry name" value="DUF6973"/>
    <property type="match status" value="1"/>
</dbReference>
<evidence type="ECO:0000313" key="4">
    <source>
        <dbReference type="Proteomes" id="UP001241758"/>
    </source>
</evidence>
<feature type="domain" description="DUF6973" evidence="2">
    <location>
        <begin position="280"/>
        <end position="382"/>
    </location>
</feature>
<keyword evidence="4" id="KW-1185">Reference proteome</keyword>
<evidence type="ECO:0000256" key="1">
    <source>
        <dbReference type="SAM" id="MobiDB-lite"/>
    </source>
</evidence>
<proteinExistence type="predicted"/>
<organism evidence="3 4">
    <name type="scientific">Actinoplanes sandaracinus</name>
    <dbReference type="NCBI Taxonomy" id="3045177"/>
    <lineage>
        <taxon>Bacteria</taxon>
        <taxon>Bacillati</taxon>
        <taxon>Actinomycetota</taxon>
        <taxon>Actinomycetes</taxon>
        <taxon>Micromonosporales</taxon>
        <taxon>Micromonosporaceae</taxon>
        <taxon>Actinoplanes</taxon>
    </lineage>
</organism>
<accession>A0ABT6WL09</accession>
<sequence length="422" mass="45911">MATFRDDVFYIEEMRPEYVAMAADDFFRVARVIESGLPTLDGLVGTVEWGGEAHALYEQRLGEALDLVTMLGIGYRRAGAALEDYGSAQQAAKDLVNTGIVIERRLGDLIAPLVAVHAGISAVSPMAQWDFLIGPSALGGAEIDQQREAVRDEADYLFREAEGCYARAIPTEGGARTTAVAALRAARAFLPDYLADSRNTARVIATAPGLKEEVYQAAKLDPNARKPGERILNEYQVAPDEGPRQQYPGGGLLVDFGLVEPLTVTPSEARILKQMPLADQITFYNIRQQAIDTANENFPEDKQDGHTDAFRHAYWNALLTRQFGEDFARAMTTAHEAVPDHTAGSEAMDLHNNEVGRQIAVANPGASPEELAVLIREAVDSGRTVVIDKAGDLAYSDQVARNDTGQPKPEQREGKPQPDSGY</sequence>
<dbReference type="InterPro" id="IPR054246">
    <property type="entry name" value="DUF6973"/>
</dbReference>
<protein>
    <recommendedName>
        <fullName evidence="2">DUF6973 domain-containing protein</fullName>
    </recommendedName>
</protein>